<dbReference type="InterPro" id="IPR036871">
    <property type="entry name" value="PX_dom_sf"/>
</dbReference>
<reference evidence="2 3" key="1">
    <citation type="submission" date="2023-02" db="EMBL/GenBank/DDBJ databases">
        <title>LHISI_Scaffold_Assembly.</title>
        <authorList>
            <person name="Stuart O.P."/>
            <person name="Cleave R."/>
            <person name="Magrath M.J.L."/>
            <person name="Mikheyev A.S."/>
        </authorList>
    </citation>
    <scope>NUCLEOTIDE SEQUENCE [LARGE SCALE GENOMIC DNA]</scope>
    <source>
        <strain evidence="2">Daus_M_001</strain>
        <tissue evidence="2">Leg muscle</tissue>
    </source>
</reference>
<feature type="domain" description="PX" evidence="1">
    <location>
        <begin position="208"/>
        <end position="257"/>
    </location>
</feature>
<keyword evidence="3" id="KW-1185">Reference proteome</keyword>
<evidence type="ECO:0000313" key="2">
    <source>
        <dbReference type="EMBL" id="KAJ8868372.1"/>
    </source>
</evidence>
<evidence type="ECO:0000259" key="1">
    <source>
        <dbReference type="Pfam" id="PF00787"/>
    </source>
</evidence>
<comment type="caution">
    <text evidence="2">The sequence shown here is derived from an EMBL/GenBank/DDBJ whole genome shotgun (WGS) entry which is preliminary data.</text>
</comment>
<dbReference type="EMBL" id="JARBHB010000014">
    <property type="protein sequence ID" value="KAJ8868372.1"/>
    <property type="molecule type" value="Genomic_DNA"/>
</dbReference>
<gene>
    <name evidence="2" type="ORF">PR048_029888</name>
</gene>
<protein>
    <recommendedName>
        <fullName evidence="1">PX domain-containing protein</fullName>
    </recommendedName>
</protein>
<dbReference type="InterPro" id="IPR001683">
    <property type="entry name" value="PX_dom"/>
</dbReference>
<dbReference type="SUPFAM" id="SSF64268">
    <property type="entry name" value="PX domain"/>
    <property type="match status" value="1"/>
</dbReference>
<dbReference type="Pfam" id="PF00787">
    <property type="entry name" value="PX"/>
    <property type="match status" value="1"/>
</dbReference>
<sequence length="398" mass="43571">MLPIPSPKVTCARQCLGHKGRCCKGSRKDRFGSAKHLDMVLVSIANVYRKYARVRRTHRTHSIPENPESQQCSDWEAPLAPISSMPYSHRSGFRENVKQVLTVSGHLQELTSSLVAILNQLAPKQQAQTLRLLLVPITVEISKDLFEAPTCLNEEIHPWIAEYLCQPDQPPTVPTAYFRLDPVGLSPPAGSNIRTVGVFLTGAGFSCSLPSGMSIGRSNIKQVAEKRRGDVERFLKSLFKMADEIAHSDLVYTFFHPLLRDQQEEINIYATKVRGKVNRCWVVCLLETNTSQIDCRLGTKSATIGTAICLGTTLAFEDRADLPGHSLTDFLGSGVGAGRLVPAVTWVLRADEMLYGDVSLAPGGSCTASEEQVGYAQLSVKPNSSLTARTLCSYGSVP</sequence>
<organism evidence="2 3">
    <name type="scientific">Dryococelus australis</name>
    <dbReference type="NCBI Taxonomy" id="614101"/>
    <lineage>
        <taxon>Eukaryota</taxon>
        <taxon>Metazoa</taxon>
        <taxon>Ecdysozoa</taxon>
        <taxon>Arthropoda</taxon>
        <taxon>Hexapoda</taxon>
        <taxon>Insecta</taxon>
        <taxon>Pterygota</taxon>
        <taxon>Neoptera</taxon>
        <taxon>Polyneoptera</taxon>
        <taxon>Phasmatodea</taxon>
        <taxon>Verophasmatodea</taxon>
        <taxon>Anareolatae</taxon>
        <taxon>Phasmatidae</taxon>
        <taxon>Eurycanthinae</taxon>
        <taxon>Dryococelus</taxon>
    </lineage>
</organism>
<dbReference type="Proteomes" id="UP001159363">
    <property type="component" value="Chromosome 13"/>
</dbReference>
<evidence type="ECO:0000313" key="3">
    <source>
        <dbReference type="Proteomes" id="UP001159363"/>
    </source>
</evidence>
<dbReference type="Gene3D" id="3.30.1520.10">
    <property type="entry name" value="Phox-like domain"/>
    <property type="match status" value="1"/>
</dbReference>
<accession>A0ABQ9G7F8</accession>
<proteinExistence type="predicted"/>
<name>A0ABQ9G7F8_9NEOP</name>